<organism evidence="13">
    <name type="scientific">Amphimedon queenslandica</name>
    <name type="common">Sponge</name>
    <dbReference type="NCBI Taxonomy" id="400682"/>
    <lineage>
        <taxon>Eukaryota</taxon>
        <taxon>Metazoa</taxon>
        <taxon>Porifera</taxon>
        <taxon>Demospongiae</taxon>
        <taxon>Heteroscleromorpha</taxon>
        <taxon>Haplosclerida</taxon>
        <taxon>Niphatidae</taxon>
        <taxon>Amphimedon</taxon>
    </lineage>
</organism>
<dbReference type="OrthoDB" id="951172at2759"/>
<evidence type="ECO:0000256" key="5">
    <source>
        <dbReference type="ARBA" id="ARBA00022737"/>
    </source>
</evidence>
<dbReference type="eggNOG" id="KOG2023">
    <property type="taxonomic scope" value="Eukaryota"/>
</dbReference>
<keyword evidence="5" id="KW-0677">Repeat</keyword>
<dbReference type="GO" id="GO:0006606">
    <property type="term" value="P:protein import into nucleus"/>
    <property type="evidence" value="ECO:0007669"/>
    <property type="project" value="InterPro"/>
</dbReference>
<dbReference type="Proteomes" id="UP000007879">
    <property type="component" value="Unassembled WGS sequence"/>
</dbReference>
<feature type="domain" description="Importin subunit beta-1/Transportin-1-like TPR repeats" evidence="12">
    <location>
        <begin position="390"/>
        <end position="563"/>
    </location>
</feature>
<evidence type="ECO:0000313" key="13">
    <source>
        <dbReference type="EnsemblMetazoa" id="Aqu2.1.24032_001"/>
    </source>
</evidence>
<keyword evidence="4" id="KW-0963">Cytoplasm</keyword>
<evidence type="ECO:0000259" key="12">
    <source>
        <dbReference type="Pfam" id="PF25574"/>
    </source>
</evidence>
<dbReference type="FunFam" id="1.25.10.10:FF:000028">
    <property type="entry name" value="Transportin-1 isoform 1"/>
    <property type="match status" value="1"/>
</dbReference>
<comment type="subcellular location">
    <subcellularLocation>
        <location evidence="2">Cytoplasm</location>
    </subcellularLocation>
    <subcellularLocation>
        <location evidence="1">Nucleus</location>
    </subcellularLocation>
</comment>
<comment type="similarity">
    <text evidence="8">Belongs to the importin beta family. Importin beta-2 subfamily.</text>
</comment>
<gene>
    <name evidence="13" type="primary">100633690</name>
</gene>
<dbReference type="GO" id="GO:0031981">
    <property type="term" value="C:nuclear lumen"/>
    <property type="evidence" value="ECO:0007669"/>
    <property type="project" value="UniProtKB-ARBA"/>
</dbReference>
<dbReference type="InterPro" id="IPR016024">
    <property type="entry name" value="ARM-type_fold"/>
</dbReference>
<dbReference type="InterPro" id="IPR011989">
    <property type="entry name" value="ARM-like"/>
</dbReference>
<protein>
    <recommendedName>
        <fullName evidence="9">Transportin-1</fullName>
    </recommendedName>
    <alternativeName>
        <fullName evidence="10">Importin beta-2</fullName>
    </alternativeName>
    <alternativeName>
        <fullName evidence="11">Karyopherin beta-2</fullName>
    </alternativeName>
</protein>
<dbReference type="eggNOG" id="KOG1149">
    <property type="taxonomic scope" value="Eukaryota"/>
</dbReference>
<name>A0A1X7U7W8_AMPQE</name>
<dbReference type="SUPFAM" id="SSF48371">
    <property type="entry name" value="ARM repeat"/>
    <property type="match status" value="1"/>
</dbReference>
<evidence type="ECO:0000256" key="2">
    <source>
        <dbReference type="ARBA" id="ARBA00004496"/>
    </source>
</evidence>
<keyword evidence="14" id="KW-1185">Reference proteome</keyword>
<evidence type="ECO:0000256" key="6">
    <source>
        <dbReference type="ARBA" id="ARBA00022927"/>
    </source>
</evidence>
<evidence type="ECO:0000313" key="14">
    <source>
        <dbReference type="Proteomes" id="UP000007879"/>
    </source>
</evidence>
<dbReference type="Pfam" id="PF25574">
    <property type="entry name" value="TPR_IMB1"/>
    <property type="match status" value="1"/>
</dbReference>
<dbReference type="EnsemblMetazoa" id="XM_020000019.1">
    <property type="protein sequence ID" value="XP_019855578.1"/>
    <property type="gene ID" value="LOC100633690"/>
</dbReference>
<evidence type="ECO:0000256" key="9">
    <source>
        <dbReference type="ARBA" id="ARBA00067327"/>
    </source>
</evidence>
<evidence type="ECO:0000256" key="1">
    <source>
        <dbReference type="ARBA" id="ARBA00004123"/>
    </source>
</evidence>
<dbReference type="STRING" id="400682.A0A1X7U7W8"/>
<dbReference type="Gene3D" id="1.25.10.10">
    <property type="entry name" value="Leucine-rich Repeat Variant"/>
    <property type="match status" value="1"/>
</dbReference>
<dbReference type="InParanoid" id="A0A1X7U7W8"/>
<dbReference type="AlphaFoldDB" id="A0A1X7U7W8"/>
<sequence>MLLEVRANDMMPHMNAIIEYMLVHTTDNDENVAIEACEFWLTIAEITDICKVSLQPYLGRLIPILLKGMRYSDSDIACLKPDVADSNVPDKASEVRPFIVRGKNHMADGTDDDEEDEEFREEVLSDWNLRKCSAAALDVLSNVFHDLLLPVLLPHLKAAFNSSDWLEKESAILALGAVAEGCMDGMSPHLTEILPYLILCLSDTKALVRSITCWTLSRYSSWVVKQSHESYLRPLMSELLKRILDSNKRVQEAACSAFATLEEEACTELVPYLSDILQVLVFAFSKYQAKNLLILYDAIGTLADSVGSCLNNQAYIDLLMPPMLQKWYSLSDDDKNLFPLLECLSSVATALQSGFLPYCEPIFRRCLSLIEQTLHMVKASQMNPEFFTTTPEKDFMIVSLDLLSGLVEGIGANIEPYVSGSNIMSLLFECMQDPLHDVRQSSFALLGDLTKACFQHVEPCVDNFMKVLSQNLNPEFLSVCNNSTWAIGEVSMKLRANMKQYLHLILFRLIENINRPITPKTLLENSAITLGRLGYVCPAEVAPYLNQFIRIWCTSLRNVRDNEEKDSAFRGMCAMISLNPQGVAQEFMFFCDAVASWTEPKDDLKEGFFKVCLKEG</sequence>
<accession>A0A1X7U7W8</accession>
<evidence type="ECO:0000256" key="7">
    <source>
        <dbReference type="ARBA" id="ARBA00023242"/>
    </source>
</evidence>
<dbReference type="InterPro" id="IPR058584">
    <property type="entry name" value="IMB1_TNPO1-like_TPR"/>
</dbReference>
<dbReference type="InterPro" id="IPR040122">
    <property type="entry name" value="Importin_beta"/>
</dbReference>
<dbReference type="EnsemblMetazoa" id="Aqu2.1.24032_001">
    <property type="protein sequence ID" value="Aqu2.1.24032_001"/>
    <property type="gene ID" value="Aqu2.1.24032"/>
</dbReference>
<reference evidence="14" key="1">
    <citation type="journal article" date="2010" name="Nature">
        <title>The Amphimedon queenslandica genome and the evolution of animal complexity.</title>
        <authorList>
            <person name="Srivastava M."/>
            <person name="Simakov O."/>
            <person name="Chapman J."/>
            <person name="Fahey B."/>
            <person name="Gauthier M.E."/>
            <person name="Mitros T."/>
            <person name="Richards G.S."/>
            <person name="Conaco C."/>
            <person name="Dacre M."/>
            <person name="Hellsten U."/>
            <person name="Larroux C."/>
            <person name="Putnam N.H."/>
            <person name="Stanke M."/>
            <person name="Adamska M."/>
            <person name="Darling A."/>
            <person name="Degnan S.M."/>
            <person name="Oakley T.H."/>
            <person name="Plachetzki D.C."/>
            <person name="Zhai Y."/>
            <person name="Adamski M."/>
            <person name="Calcino A."/>
            <person name="Cummins S.F."/>
            <person name="Goodstein D.M."/>
            <person name="Harris C."/>
            <person name="Jackson D.J."/>
            <person name="Leys S.P."/>
            <person name="Shu S."/>
            <person name="Woodcroft B.J."/>
            <person name="Vervoort M."/>
            <person name="Kosik K.S."/>
            <person name="Manning G."/>
            <person name="Degnan B.M."/>
            <person name="Rokhsar D.S."/>
        </authorList>
    </citation>
    <scope>NUCLEOTIDE SEQUENCE [LARGE SCALE GENOMIC DNA]</scope>
</reference>
<dbReference type="GO" id="GO:0005737">
    <property type="term" value="C:cytoplasm"/>
    <property type="evidence" value="ECO:0007669"/>
    <property type="project" value="UniProtKB-SubCell"/>
</dbReference>
<keyword evidence="7" id="KW-0539">Nucleus</keyword>
<evidence type="ECO:0000256" key="10">
    <source>
        <dbReference type="ARBA" id="ARBA00076938"/>
    </source>
</evidence>
<reference evidence="13" key="2">
    <citation type="submission" date="2017-05" db="UniProtKB">
        <authorList>
            <consortium name="EnsemblMetazoa"/>
        </authorList>
    </citation>
    <scope>IDENTIFICATION</scope>
</reference>
<evidence type="ECO:0000256" key="4">
    <source>
        <dbReference type="ARBA" id="ARBA00022490"/>
    </source>
</evidence>
<dbReference type="Pfam" id="PF13513">
    <property type="entry name" value="HEAT_EZ"/>
    <property type="match status" value="1"/>
</dbReference>
<evidence type="ECO:0000256" key="3">
    <source>
        <dbReference type="ARBA" id="ARBA00022448"/>
    </source>
</evidence>
<evidence type="ECO:0000256" key="11">
    <source>
        <dbReference type="ARBA" id="ARBA00080641"/>
    </source>
</evidence>
<keyword evidence="6" id="KW-0653">Protein transport</keyword>
<keyword evidence="3" id="KW-0813">Transport</keyword>
<dbReference type="PANTHER" id="PTHR10527">
    <property type="entry name" value="IMPORTIN BETA"/>
    <property type="match status" value="1"/>
</dbReference>
<evidence type="ECO:0000256" key="8">
    <source>
        <dbReference type="ARBA" id="ARBA00038423"/>
    </source>
</evidence>
<proteinExistence type="inferred from homology"/>